<keyword evidence="2" id="KW-1185">Reference proteome</keyword>
<evidence type="ECO:0008006" key="3">
    <source>
        <dbReference type="Google" id="ProtNLM"/>
    </source>
</evidence>
<accession>A0A2I0UMS2</accession>
<reference evidence="2" key="2">
    <citation type="submission" date="2017-12" db="EMBL/GenBank/DDBJ databases">
        <title>Genome sequence of the Bar-tailed Godwit (Limosa lapponica baueri).</title>
        <authorList>
            <person name="Lima N.C.B."/>
            <person name="Parody-Merino A.M."/>
            <person name="Battley P.F."/>
            <person name="Fidler A.E."/>
            <person name="Prosdocimi F."/>
        </authorList>
    </citation>
    <scope>NUCLEOTIDE SEQUENCE [LARGE SCALE GENOMIC DNA]</scope>
</reference>
<name>A0A2I0UMS2_LIMLA</name>
<organism evidence="1 2">
    <name type="scientific">Limosa lapponica baueri</name>
    <dbReference type="NCBI Taxonomy" id="1758121"/>
    <lineage>
        <taxon>Eukaryota</taxon>
        <taxon>Metazoa</taxon>
        <taxon>Chordata</taxon>
        <taxon>Craniata</taxon>
        <taxon>Vertebrata</taxon>
        <taxon>Euteleostomi</taxon>
        <taxon>Archelosauria</taxon>
        <taxon>Archosauria</taxon>
        <taxon>Dinosauria</taxon>
        <taxon>Saurischia</taxon>
        <taxon>Theropoda</taxon>
        <taxon>Coelurosauria</taxon>
        <taxon>Aves</taxon>
        <taxon>Neognathae</taxon>
        <taxon>Neoaves</taxon>
        <taxon>Charadriiformes</taxon>
        <taxon>Scolopacidae</taxon>
        <taxon>Limosa</taxon>
    </lineage>
</organism>
<reference evidence="2" key="1">
    <citation type="submission" date="2017-11" db="EMBL/GenBank/DDBJ databases">
        <authorList>
            <person name="Lima N.C."/>
            <person name="Parody-Merino A.M."/>
            <person name="Battley P.F."/>
            <person name="Fidler A.E."/>
            <person name="Prosdocimi F."/>
        </authorList>
    </citation>
    <scope>NUCLEOTIDE SEQUENCE [LARGE SCALE GENOMIC DNA]</scope>
</reference>
<protein>
    <recommendedName>
        <fullName evidence="3">Rna-directed dna polymerase from mobile element jockey-like</fullName>
    </recommendedName>
</protein>
<evidence type="ECO:0000313" key="1">
    <source>
        <dbReference type="EMBL" id="PKU47328.1"/>
    </source>
</evidence>
<dbReference type="EMBL" id="KZ505681">
    <property type="protein sequence ID" value="PKU47328.1"/>
    <property type="molecule type" value="Genomic_DNA"/>
</dbReference>
<dbReference type="OrthoDB" id="410381at2759"/>
<dbReference type="AlphaFoldDB" id="A0A2I0UMS2"/>
<gene>
    <name evidence="1" type="ORF">llap_2353</name>
</gene>
<evidence type="ECO:0000313" key="2">
    <source>
        <dbReference type="Proteomes" id="UP000233556"/>
    </source>
</evidence>
<dbReference type="Proteomes" id="UP000233556">
    <property type="component" value="Unassembled WGS sequence"/>
</dbReference>
<proteinExistence type="predicted"/>
<dbReference type="PANTHER" id="PTHR33332">
    <property type="entry name" value="REVERSE TRANSCRIPTASE DOMAIN-CONTAINING PROTEIN"/>
    <property type="match status" value="1"/>
</dbReference>
<sequence>MESGIECTLGKFANDAKLCGMVDMLEGKYKYRLGTEWLESSTEEKDLGVLVDENLDIHQQHTLATQKTSRILACIKSSVASRSREVILPFTLLW</sequence>